<dbReference type="Pfam" id="PF01636">
    <property type="entry name" value="APH"/>
    <property type="match status" value="1"/>
</dbReference>
<dbReference type="PANTHER" id="PTHR21310">
    <property type="entry name" value="AMINOGLYCOSIDE PHOSPHOTRANSFERASE-RELATED-RELATED"/>
    <property type="match status" value="1"/>
</dbReference>
<evidence type="ECO:0000313" key="3">
    <source>
        <dbReference type="Proteomes" id="UP000639396"/>
    </source>
</evidence>
<protein>
    <submittedName>
        <fullName evidence="2">Aminoglycoside phosphotransferase family protein</fullName>
    </submittedName>
</protein>
<organism evidence="2 3">
    <name type="scientific">Paenibacillus oceani</name>
    <dbReference type="NCBI Taxonomy" id="2772510"/>
    <lineage>
        <taxon>Bacteria</taxon>
        <taxon>Bacillati</taxon>
        <taxon>Bacillota</taxon>
        <taxon>Bacilli</taxon>
        <taxon>Bacillales</taxon>
        <taxon>Paenibacillaceae</taxon>
        <taxon>Paenibacillus</taxon>
    </lineage>
</organism>
<evidence type="ECO:0000259" key="1">
    <source>
        <dbReference type="Pfam" id="PF01636"/>
    </source>
</evidence>
<sequence>MIELPNRALEWVVDSVCPGAKVTSVSRLLGGTSSLIHSITLQTGQEEADYVLRLINNEEWLQEEPDAAWHEAESLLFASDSGLPAPQLVACDQSGEACGMPAVLMTKISGSVVLRPENPDRWLGGLADTLTRIHAVPADGFAWQYAAYIDLETLEAPEWSGLSSEWTRAIAYARDRRPAAKTCFIHRDYHPANVLWTGGSVSGVVDWINGCRGPAGIDVGQCRSDLAQLYDVATADAFLSAYEAAAGKTFAYDPYWDLVALIDTLFGPPAVFSGWKALGVTGLTDGMMAERVDAYMLSLLKRI</sequence>
<dbReference type="InterPro" id="IPR011009">
    <property type="entry name" value="Kinase-like_dom_sf"/>
</dbReference>
<name>A0A927C9G9_9BACL</name>
<proteinExistence type="predicted"/>
<reference evidence="2" key="1">
    <citation type="submission" date="2020-09" db="EMBL/GenBank/DDBJ databases">
        <title>A novel bacterium of genus Paenibacillus, isolated from South China Sea.</title>
        <authorList>
            <person name="Huang H."/>
            <person name="Mo K."/>
            <person name="Hu Y."/>
        </authorList>
    </citation>
    <scope>NUCLEOTIDE SEQUENCE</scope>
    <source>
        <strain evidence="2">IB182363</strain>
    </source>
</reference>
<evidence type="ECO:0000313" key="2">
    <source>
        <dbReference type="EMBL" id="MBD2863878.1"/>
    </source>
</evidence>
<dbReference type="InterPro" id="IPR051678">
    <property type="entry name" value="AGP_Transferase"/>
</dbReference>
<dbReference type="RefSeq" id="WP_190929510.1">
    <property type="nucleotide sequence ID" value="NZ_JACXJA010000024.1"/>
</dbReference>
<dbReference type="InterPro" id="IPR002575">
    <property type="entry name" value="Aminoglycoside_PTrfase"/>
</dbReference>
<dbReference type="AlphaFoldDB" id="A0A927C9G9"/>
<dbReference type="SUPFAM" id="SSF56112">
    <property type="entry name" value="Protein kinase-like (PK-like)"/>
    <property type="match status" value="1"/>
</dbReference>
<feature type="domain" description="Aminoglycoside phosphotransferase" evidence="1">
    <location>
        <begin position="44"/>
        <end position="250"/>
    </location>
</feature>
<dbReference type="EMBL" id="JACXJA010000024">
    <property type="protein sequence ID" value="MBD2863878.1"/>
    <property type="molecule type" value="Genomic_DNA"/>
</dbReference>
<gene>
    <name evidence="2" type="ORF">IDH45_17965</name>
</gene>
<dbReference type="Gene3D" id="3.90.1200.10">
    <property type="match status" value="1"/>
</dbReference>
<dbReference type="Proteomes" id="UP000639396">
    <property type="component" value="Unassembled WGS sequence"/>
</dbReference>
<comment type="caution">
    <text evidence="2">The sequence shown here is derived from an EMBL/GenBank/DDBJ whole genome shotgun (WGS) entry which is preliminary data.</text>
</comment>
<accession>A0A927C9G9</accession>
<keyword evidence="3" id="KW-1185">Reference proteome</keyword>